<proteinExistence type="predicted"/>
<dbReference type="GO" id="GO:0005829">
    <property type="term" value="C:cytosol"/>
    <property type="evidence" value="ECO:0007669"/>
    <property type="project" value="TreeGrafter"/>
</dbReference>
<keyword evidence="1" id="KW-0694">RNA-binding</keyword>
<feature type="compositionally biased region" description="Polar residues" evidence="2">
    <location>
        <begin position="95"/>
        <end position="104"/>
    </location>
</feature>
<dbReference type="PANTHER" id="PTHR10693:SF20">
    <property type="entry name" value="AT27578P"/>
    <property type="match status" value="1"/>
</dbReference>
<feature type="compositionally biased region" description="Basic and acidic residues" evidence="2">
    <location>
        <begin position="46"/>
        <end position="65"/>
    </location>
</feature>
<evidence type="ECO:0000313" key="4">
    <source>
        <dbReference type="EMBL" id="KKY25366.1"/>
    </source>
</evidence>
<sequence length="561" mass="62309">MAATSTSVKELNDGSIMTMSTQATNLKRNASAPAHPSPLREASPVDEMKELSLHSHPDTPMDKLVKNGSLSIQPSVALTPPDSGARDQDHVPAKSTANMNNFTYTVGDDPFITPKGKDDKSKPSTVSQGLTQASSEGDNTFTPREDRIGKEVNADNAQGILTPKACVFVANLSNQRTDEQLEESVQQIFGAHGKCYVKIRRDKNQMPFAFVQYETVEAANEAISKCRGAIIDNRPTRCEHAKVNRALYLTRHTGGPISDAEARALLEPYGAIESTSPISIIDQHLFNLPEGIMVQFAYFQDARDAQMALKRHEVYRVAAPQAALDMRGPASILASPSPRRFRQDFSPYHRRWSNDDASIFIGNLPVDVSEEQLCDKFNGFGQIQSISIVQKPTPHGDGLNCFAFLSFQAPHQADAATQAKIMIKEHPLRIERKEYSNRRFRRNSYGARENQGQIFSALYQQGMQMGLSQDQAMRILSLENHTVPEQTAPQSWSSASPMSPGMYYAHNPYTLPTFQAPLNYNLNHMAYYNQYGAINELDDRAAMHTIVEADETTLGSRLMHQ</sequence>
<evidence type="ECO:0000313" key="5">
    <source>
        <dbReference type="Proteomes" id="UP000053317"/>
    </source>
</evidence>
<reference evidence="4 5" key="1">
    <citation type="submission" date="2015-05" db="EMBL/GenBank/DDBJ databases">
        <title>Distinctive expansion of gene families associated with plant cell wall degradation and secondary metabolism in the genomes of grapevine trunk pathogens.</title>
        <authorList>
            <person name="Lawrence D.P."/>
            <person name="Travadon R."/>
            <person name="Rolshausen P.E."/>
            <person name="Baumgartner K."/>
        </authorList>
    </citation>
    <scope>NUCLEOTIDE SEQUENCE [LARGE SCALE GENOMIC DNA]</scope>
    <source>
        <strain evidence="4">UCRPC4</strain>
    </source>
</reference>
<feature type="domain" description="RRM" evidence="3">
    <location>
        <begin position="357"/>
        <end position="435"/>
    </location>
</feature>
<dbReference type="PROSITE" id="PS50102">
    <property type="entry name" value="RRM"/>
    <property type="match status" value="2"/>
</dbReference>
<dbReference type="SMART" id="SM00360">
    <property type="entry name" value="RRM"/>
    <property type="match status" value="2"/>
</dbReference>
<dbReference type="SUPFAM" id="SSF54928">
    <property type="entry name" value="RNA-binding domain, RBD"/>
    <property type="match status" value="2"/>
</dbReference>
<organism evidence="4 5">
    <name type="scientific">Phaeomoniella chlamydospora</name>
    <name type="common">Phaeoacremonium chlamydosporum</name>
    <dbReference type="NCBI Taxonomy" id="158046"/>
    <lineage>
        <taxon>Eukaryota</taxon>
        <taxon>Fungi</taxon>
        <taxon>Dikarya</taxon>
        <taxon>Ascomycota</taxon>
        <taxon>Pezizomycotina</taxon>
        <taxon>Eurotiomycetes</taxon>
        <taxon>Chaetothyriomycetidae</taxon>
        <taxon>Phaeomoniellales</taxon>
        <taxon>Phaeomoniellaceae</taxon>
        <taxon>Phaeomoniella</taxon>
    </lineage>
</organism>
<evidence type="ECO:0000256" key="2">
    <source>
        <dbReference type="SAM" id="MobiDB-lite"/>
    </source>
</evidence>
<feature type="compositionally biased region" description="Polar residues" evidence="2">
    <location>
        <begin position="123"/>
        <end position="142"/>
    </location>
</feature>
<dbReference type="Proteomes" id="UP000053317">
    <property type="component" value="Unassembled WGS sequence"/>
</dbReference>
<protein>
    <submittedName>
        <fullName evidence="4">Putative rna recognition domain-containing protein</fullName>
    </submittedName>
</protein>
<comment type="caution">
    <text evidence="4">The sequence shown here is derived from an EMBL/GenBank/DDBJ whole genome shotgun (WGS) entry which is preliminary data.</text>
</comment>
<dbReference type="EMBL" id="LCWF01000042">
    <property type="protein sequence ID" value="KKY25366.1"/>
    <property type="molecule type" value="Genomic_DNA"/>
</dbReference>
<evidence type="ECO:0000259" key="3">
    <source>
        <dbReference type="PROSITE" id="PS50102"/>
    </source>
</evidence>
<accession>A0A0G2ET95</accession>
<dbReference type="GO" id="GO:0003729">
    <property type="term" value="F:mRNA binding"/>
    <property type="evidence" value="ECO:0007669"/>
    <property type="project" value="TreeGrafter"/>
</dbReference>
<dbReference type="PANTHER" id="PTHR10693">
    <property type="entry name" value="RAS GTPASE-ACTIVATING PROTEIN-BINDING PROTEIN"/>
    <property type="match status" value="1"/>
</dbReference>
<evidence type="ECO:0000256" key="1">
    <source>
        <dbReference type="PROSITE-ProRule" id="PRU00176"/>
    </source>
</evidence>
<dbReference type="InterPro" id="IPR035979">
    <property type="entry name" value="RBD_domain_sf"/>
</dbReference>
<name>A0A0G2ET95_PHACM</name>
<dbReference type="Pfam" id="PF00076">
    <property type="entry name" value="RRM_1"/>
    <property type="match status" value="2"/>
</dbReference>
<reference evidence="4 5" key="2">
    <citation type="submission" date="2015-05" db="EMBL/GenBank/DDBJ databases">
        <authorList>
            <person name="Morales-Cruz A."/>
            <person name="Amrine K.C."/>
            <person name="Cantu D."/>
        </authorList>
    </citation>
    <scope>NUCLEOTIDE SEQUENCE [LARGE SCALE GENOMIC DNA]</scope>
    <source>
        <strain evidence="4">UCRPC4</strain>
    </source>
</reference>
<dbReference type="AlphaFoldDB" id="A0A0G2ET95"/>
<dbReference type="InterPro" id="IPR000504">
    <property type="entry name" value="RRM_dom"/>
</dbReference>
<dbReference type="InterPro" id="IPR039539">
    <property type="entry name" value="Ras_GTPase_bind_prot"/>
</dbReference>
<dbReference type="CDD" id="cd00590">
    <property type="entry name" value="RRM_SF"/>
    <property type="match status" value="1"/>
</dbReference>
<feature type="domain" description="RRM" evidence="3">
    <location>
        <begin position="165"/>
        <end position="243"/>
    </location>
</feature>
<dbReference type="OrthoDB" id="410044at2759"/>
<gene>
    <name evidence="4" type="ORF">UCRPC4_g01844</name>
</gene>
<dbReference type="Gene3D" id="3.30.70.330">
    <property type="match status" value="2"/>
</dbReference>
<dbReference type="InterPro" id="IPR012677">
    <property type="entry name" value="Nucleotide-bd_a/b_plait_sf"/>
</dbReference>
<dbReference type="GO" id="GO:1990904">
    <property type="term" value="C:ribonucleoprotein complex"/>
    <property type="evidence" value="ECO:0007669"/>
    <property type="project" value="TreeGrafter"/>
</dbReference>
<feature type="region of interest" description="Disordered" evidence="2">
    <location>
        <begin position="1"/>
        <end position="144"/>
    </location>
</feature>
<feature type="compositionally biased region" description="Polar residues" evidence="2">
    <location>
        <begin position="1"/>
        <end position="28"/>
    </location>
</feature>
<keyword evidence="5" id="KW-1185">Reference proteome</keyword>